<sequence length="438" mass="49096">MPVQDQEGWPITPVQLRVTAHHWQTRAAAYARNSFLAAYSTFIDNTLVAVLQWLRLDELFTKLTPWLEDSLAFLTRNWHYTADGQRIPYSLVNNAASDFSIPPQYNAQKLLHNNTLKGYDAASDYNPQTSHFLGLCMKVVYEKELVIKDVVESWWGLQFHSYWETGSDSFVIESETGNRTFVPRTRAAVFSSPDAIVLTFRGSEPTNLINLRSAGTISMMECKGMGSVHSGFYGALFNGDEEQGRLFDDLVGSIRSADEGKAKAIYLTGHSLGAALSLLFAAELHSRHSELAERVAGVYAYASPRVGNAAFAAAFNKAFCNPDRVYRVAHGADIIPYLPPKMLEYADVGPEIFITSTGKVLFNQKDIRKWHQIEGWGFLPLYLYKLGSGLLGGQENPMRTLYRLLLLVTFPGLNDHFPGDYEDKLRRALSDADNKIEE</sequence>
<dbReference type="InterPro" id="IPR044819">
    <property type="entry name" value="OBL-like"/>
</dbReference>
<dbReference type="CDD" id="cd00519">
    <property type="entry name" value="Lipase_3"/>
    <property type="match status" value="1"/>
</dbReference>
<dbReference type="PANTHER" id="PTHR46086">
    <property type="entry name" value="ALPHA/BETA-HYDROLASES SUPERFAMILY PROTEIN"/>
    <property type="match status" value="1"/>
</dbReference>
<dbReference type="InterPro" id="IPR029058">
    <property type="entry name" value="AB_hydrolase_fold"/>
</dbReference>
<evidence type="ECO:0000313" key="2">
    <source>
        <dbReference type="EMBL" id="CAL5223184.1"/>
    </source>
</evidence>
<evidence type="ECO:0000313" key="3">
    <source>
        <dbReference type="Proteomes" id="UP001497392"/>
    </source>
</evidence>
<dbReference type="InterPro" id="IPR002921">
    <property type="entry name" value="Fungal_lipase-type"/>
</dbReference>
<dbReference type="PANTHER" id="PTHR46086:SF3">
    <property type="entry name" value="TRIACYLGLYCEROL LIPASE OBL1"/>
    <property type="match status" value="1"/>
</dbReference>
<feature type="domain" description="Fungal lipase-type" evidence="1">
    <location>
        <begin position="197"/>
        <end position="341"/>
    </location>
</feature>
<dbReference type="SUPFAM" id="SSF53474">
    <property type="entry name" value="alpha/beta-Hydrolases"/>
    <property type="match status" value="1"/>
</dbReference>
<gene>
    <name evidence="2" type="primary">g5658</name>
    <name evidence="2" type="ORF">VP750_LOCUS4843</name>
</gene>
<evidence type="ECO:0000259" key="1">
    <source>
        <dbReference type="Pfam" id="PF01764"/>
    </source>
</evidence>
<proteinExistence type="predicted"/>
<reference evidence="2 3" key="1">
    <citation type="submission" date="2024-06" db="EMBL/GenBank/DDBJ databases">
        <authorList>
            <person name="Kraege A."/>
            <person name="Thomma B."/>
        </authorList>
    </citation>
    <scope>NUCLEOTIDE SEQUENCE [LARGE SCALE GENOMIC DNA]</scope>
</reference>
<dbReference type="Pfam" id="PF01764">
    <property type="entry name" value="Lipase_3"/>
    <property type="match status" value="1"/>
</dbReference>
<protein>
    <submittedName>
        <fullName evidence="2">G5658 protein</fullName>
    </submittedName>
</protein>
<comment type="caution">
    <text evidence="2">The sequence shown here is derived from an EMBL/GenBank/DDBJ whole genome shotgun (WGS) entry which is preliminary data.</text>
</comment>
<dbReference type="Gene3D" id="3.40.50.1820">
    <property type="entry name" value="alpha/beta hydrolase"/>
    <property type="match status" value="1"/>
</dbReference>
<dbReference type="EMBL" id="CAXHTA020000008">
    <property type="protein sequence ID" value="CAL5223184.1"/>
    <property type="molecule type" value="Genomic_DNA"/>
</dbReference>
<name>A0ABP1FVN3_9CHLO</name>
<keyword evidence="3" id="KW-1185">Reference proteome</keyword>
<accession>A0ABP1FVN3</accession>
<organism evidence="2 3">
    <name type="scientific">Coccomyxa viridis</name>
    <dbReference type="NCBI Taxonomy" id="1274662"/>
    <lineage>
        <taxon>Eukaryota</taxon>
        <taxon>Viridiplantae</taxon>
        <taxon>Chlorophyta</taxon>
        <taxon>core chlorophytes</taxon>
        <taxon>Trebouxiophyceae</taxon>
        <taxon>Trebouxiophyceae incertae sedis</taxon>
        <taxon>Coccomyxaceae</taxon>
        <taxon>Coccomyxa</taxon>
    </lineage>
</organism>
<dbReference type="Proteomes" id="UP001497392">
    <property type="component" value="Unassembled WGS sequence"/>
</dbReference>